<dbReference type="Proteomes" id="UP001642464">
    <property type="component" value="Unassembled WGS sequence"/>
</dbReference>
<dbReference type="PANTHER" id="PTHR11062">
    <property type="entry name" value="EXOSTOSIN HEPARAN SULFATE GLYCOSYLTRANSFERASE -RELATED"/>
    <property type="match status" value="1"/>
</dbReference>
<keyword evidence="4" id="KW-1185">Reference proteome</keyword>
<evidence type="ECO:0000256" key="1">
    <source>
        <dbReference type="ARBA" id="ARBA00010271"/>
    </source>
</evidence>
<protein>
    <submittedName>
        <fullName evidence="3">Probable glucuronosyltransferase Os01g0926400 (OsGT47D)</fullName>
    </submittedName>
</protein>
<dbReference type="InterPro" id="IPR040911">
    <property type="entry name" value="Exostosin_GT47"/>
</dbReference>
<dbReference type="EMBL" id="CAXAMM010003803">
    <property type="protein sequence ID" value="CAK9001334.1"/>
    <property type="molecule type" value="Genomic_DNA"/>
</dbReference>
<comment type="caution">
    <text evidence="3">The sequence shown here is derived from an EMBL/GenBank/DDBJ whole genome shotgun (WGS) entry which is preliminary data.</text>
</comment>
<reference evidence="3 4" key="1">
    <citation type="submission" date="2024-02" db="EMBL/GenBank/DDBJ databases">
        <authorList>
            <person name="Chen Y."/>
            <person name="Shah S."/>
            <person name="Dougan E. K."/>
            <person name="Thang M."/>
            <person name="Chan C."/>
        </authorList>
    </citation>
    <scope>NUCLEOTIDE SEQUENCE [LARGE SCALE GENOMIC DNA]</scope>
</reference>
<name>A0ABP0IJ51_9DINO</name>
<evidence type="ECO:0000259" key="2">
    <source>
        <dbReference type="Pfam" id="PF03016"/>
    </source>
</evidence>
<gene>
    <name evidence="3" type="ORF">SCF082_LOCUS6879</name>
</gene>
<sequence>MRFFSVWPIFLAAGEPLSDAPFMSCEGTDVIKRVTWEHVHILVDKWPDIDLPHSRVIRKVLWAITHNEMLEEHFQDCGFALATIILVALRAIDYDDGPEEAQKMFLYLTEQVLPRLEPHMALAARDDWALDLTDLRIYPFLLGLTPQHNCYESDLRIFVYDLPQLTRGVLHCHHGQWGLEALIPHWLRRGSCRTEDPEEADFFLVPWHTWCDRIVYKMNQTRREVSAVYIDLMKRRHEVLPHWTKNDGHDHVFIFSDQGMNFFPEWRDYIPNSVFVVTEALTPRCGPSCFNPWKDLVIPGHTDFFRARRMASFNLPSEQRSLLFNFHGRHPGLNDLYKKNFVRGNIMRVFDGLDGVSVGGFTDDYFERMGSSHFCLVPMGTSSWTNHLYEAFFAGCIPVILSDGFKVPFEDLLDWPSFSIKWPMTDVSLDLYHFLRNIPLNRLRQMKAAVDAHRCWFDWHEMSDPTVSGSVCSPYLAILKELERKQKVLPQTSKPFWRHGKEEA</sequence>
<feature type="domain" description="Exostosin GT47" evidence="2">
    <location>
        <begin position="153"/>
        <end position="433"/>
    </location>
</feature>
<evidence type="ECO:0000313" key="3">
    <source>
        <dbReference type="EMBL" id="CAK9001334.1"/>
    </source>
</evidence>
<dbReference type="PANTHER" id="PTHR11062:SF281">
    <property type="entry name" value="EXOSTOSIN-LIKE 2"/>
    <property type="match status" value="1"/>
</dbReference>
<accession>A0ABP0IJ51</accession>
<organism evidence="3 4">
    <name type="scientific">Durusdinium trenchii</name>
    <dbReference type="NCBI Taxonomy" id="1381693"/>
    <lineage>
        <taxon>Eukaryota</taxon>
        <taxon>Sar</taxon>
        <taxon>Alveolata</taxon>
        <taxon>Dinophyceae</taxon>
        <taxon>Suessiales</taxon>
        <taxon>Symbiodiniaceae</taxon>
        <taxon>Durusdinium</taxon>
    </lineage>
</organism>
<dbReference type="Pfam" id="PF03016">
    <property type="entry name" value="Exostosin_GT47"/>
    <property type="match status" value="1"/>
</dbReference>
<evidence type="ECO:0000313" key="4">
    <source>
        <dbReference type="Proteomes" id="UP001642464"/>
    </source>
</evidence>
<proteinExistence type="inferred from homology"/>
<comment type="similarity">
    <text evidence="1">Belongs to the glycosyltransferase 47 family.</text>
</comment>
<dbReference type="InterPro" id="IPR004263">
    <property type="entry name" value="Exostosin"/>
</dbReference>